<feature type="domain" description="Rhodopsin" evidence="7">
    <location>
        <begin position="33"/>
        <end position="231"/>
    </location>
</feature>
<dbReference type="EMBL" id="KB446536">
    <property type="protein sequence ID" value="EME47215.1"/>
    <property type="molecule type" value="Genomic_DNA"/>
</dbReference>
<evidence type="ECO:0000256" key="3">
    <source>
        <dbReference type="ARBA" id="ARBA00022989"/>
    </source>
</evidence>
<evidence type="ECO:0000256" key="4">
    <source>
        <dbReference type="ARBA" id="ARBA00023136"/>
    </source>
</evidence>
<dbReference type="PANTHER" id="PTHR33048:SF96">
    <property type="entry name" value="INTEGRAL MEMBRANE PROTEIN"/>
    <property type="match status" value="1"/>
</dbReference>
<dbReference type="GO" id="GO:0016020">
    <property type="term" value="C:membrane"/>
    <property type="evidence" value="ECO:0007669"/>
    <property type="project" value="UniProtKB-SubCell"/>
</dbReference>
<dbReference type="Pfam" id="PF20684">
    <property type="entry name" value="Fung_rhodopsin"/>
    <property type="match status" value="1"/>
</dbReference>
<feature type="transmembrane region" description="Helical" evidence="6">
    <location>
        <begin position="89"/>
        <end position="116"/>
    </location>
</feature>
<organism evidence="8 9">
    <name type="scientific">Dothistroma septosporum (strain NZE10 / CBS 128990)</name>
    <name type="common">Red band needle blight fungus</name>
    <name type="synonym">Mycosphaerella pini</name>
    <dbReference type="NCBI Taxonomy" id="675120"/>
    <lineage>
        <taxon>Eukaryota</taxon>
        <taxon>Fungi</taxon>
        <taxon>Dikarya</taxon>
        <taxon>Ascomycota</taxon>
        <taxon>Pezizomycotina</taxon>
        <taxon>Dothideomycetes</taxon>
        <taxon>Dothideomycetidae</taxon>
        <taxon>Mycosphaerellales</taxon>
        <taxon>Mycosphaerellaceae</taxon>
        <taxon>Dothistroma</taxon>
    </lineage>
</organism>
<dbReference type="HOGENOM" id="CLU_028200_3_4_1"/>
<dbReference type="OrthoDB" id="4682787at2759"/>
<dbReference type="eggNOG" id="ENOG502RS21">
    <property type="taxonomic scope" value="Eukaryota"/>
</dbReference>
<evidence type="ECO:0000259" key="7">
    <source>
        <dbReference type="Pfam" id="PF20684"/>
    </source>
</evidence>
<evidence type="ECO:0000256" key="5">
    <source>
        <dbReference type="ARBA" id="ARBA00038359"/>
    </source>
</evidence>
<reference evidence="9" key="1">
    <citation type="journal article" date="2012" name="PLoS Genet.">
        <title>The genomes of the fungal plant pathogens Cladosporium fulvum and Dothistroma septosporum reveal adaptation to different hosts and lifestyles but also signatures of common ancestry.</title>
        <authorList>
            <person name="de Wit P.J.G.M."/>
            <person name="van der Burgt A."/>
            <person name="Oekmen B."/>
            <person name="Stergiopoulos I."/>
            <person name="Abd-Elsalam K.A."/>
            <person name="Aerts A.L."/>
            <person name="Bahkali A.H."/>
            <person name="Beenen H.G."/>
            <person name="Chettri P."/>
            <person name="Cox M.P."/>
            <person name="Datema E."/>
            <person name="de Vries R.P."/>
            <person name="Dhillon B."/>
            <person name="Ganley A.R."/>
            <person name="Griffiths S.A."/>
            <person name="Guo Y."/>
            <person name="Hamelin R.C."/>
            <person name="Henrissat B."/>
            <person name="Kabir M.S."/>
            <person name="Jashni M.K."/>
            <person name="Kema G."/>
            <person name="Klaubauf S."/>
            <person name="Lapidus A."/>
            <person name="Levasseur A."/>
            <person name="Lindquist E."/>
            <person name="Mehrabi R."/>
            <person name="Ohm R.A."/>
            <person name="Owen T.J."/>
            <person name="Salamov A."/>
            <person name="Schwelm A."/>
            <person name="Schijlen E."/>
            <person name="Sun H."/>
            <person name="van den Burg H.A."/>
            <person name="van Ham R.C.H.J."/>
            <person name="Zhang S."/>
            <person name="Goodwin S.B."/>
            <person name="Grigoriev I.V."/>
            <person name="Collemare J."/>
            <person name="Bradshaw R.E."/>
        </authorList>
    </citation>
    <scope>NUCLEOTIDE SEQUENCE [LARGE SCALE GENOMIC DNA]</scope>
    <source>
        <strain evidence="9">NZE10 / CBS 128990</strain>
    </source>
</reference>
<keyword evidence="4 6" id="KW-0472">Membrane</keyword>
<keyword evidence="2 6" id="KW-0812">Transmembrane</keyword>
<keyword evidence="3 6" id="KW-1133">Transmembrane helix</keyword>
<accession>N1PXU2</accession>
<reference evidence="8 9" key="2">
    <citation type="journal article" date="2012" name="PLoS Pathog.">
        <title>Diverse lifestyles and strategies of plant pathogenesis encoded in the genomes of eighteen Dothideomycetes fungi.</title>
        <authorList>
            <person name="Ohm R.A."/>
            <person name="Feau N."/>
            <person name="Henrissat B."/>
            <person name="Schoch C.L."/>
            <person name="Horwitz B.A."/>
            <person name="Barry K.W."/>
            <person name="Condon B.J."/>
            <person name="Copeland A.C."/>
            <person name="Dhillon B."/>
            <person name="Glaser F."/>
            <person name="Hesse C.N."/>
            <person name="Kosti I."/>
            <person name="LaButti K."/>
            <person name="Lindquist E.A."/>
            <person name="Lucas S."/>
            <person name="Salamov A.A."/>
            <person name="Bradshaw R.E."/>
            <person name="Ciuffetti L."/>
            <person name="Hamelin R.C."/>
            <person name="Kema G.H.J."/>
            <person name="Lawrence C."/>
            <person name="Scott J.A."/>
            <person name="Spatafora J.W."/>
            <person name="Turgeon B.G."/>
            <person name="de Wit P.J.G.M."/>
            <person name="Zhong S."/>
            <person name="Goodwin S.B."/>
            <person name="Grigoriev I.V."/>
        </authorList>
    </citation>
    <scope>NUCLEOTIDE SEQUENCE [LARGE SCALE GENOMIC DNA]</scope>
    <source>
        <strain evidence="9">NZE10 / CBS 128990</strain>
    </source>
</reference>
<feature type="transmembrane region" description="Helical" evidence="6">
    <location>
        <begin position="128"/>
        <end position="148"/>
    </location>
</feature>
<protein>
    <recommendedName>
        <fullName evidence="7">Rhodopsin domain-containing protein</fullName>
    </recommendedName>
</protein>
<dbReference type="InterPro" id="IPR052337">
    <property type="entry name" value="SAT4-like"/>
</dbReference>
<comment type="similarity">
    <text evidence="5">Belongs to the SAT4 family.</text>
</comment>
<evidence type="ECO:0000256" key="6">
    <source>
        <dbReference type="SAM" id="Phobius"/>
    </source>
</evidence>
<evidence type="ECO:0000313" key="9">
    <source>
        <dbReference type="Proteomes" id="UP000016933"/>
    </source>
</evidence>
<gene>
    <name evidence="8" type="ORF">DOTSEDRAFT_166073</name>
</gene>
<feature type="transmembrane region" description="Helical" evidence="6">
    <location>
        <begin position="49"/>
        <end position="69"/>
    </location>
</feature>
<sequence>MTYFNAPDSTTARNGVFATVAIFLLSAWTTMGLRLWVRILMVRSFGWDDALLLVAAIGFTGYCIIVVLIESVGGGQRPNELDFPQLSRLVGMVVSSFGLYIGSMMFFKISLGLFYLRLVIRPWQRHVVHVMIYFNIFYGTLLFFVAIFNCGDPTEYLENELKNVCMPQDTLYGIQVTGSILNAITDWVFAVLPIFVLAKASMPLATKLSAGLILCLACGGSIVSLIRIPYIHGL</sequence>
<evidence type="ECO:0000256" key="1">
    <source>
        <dbReference type="ARBA" id="ARBA00004141"/>
    </source>
</evidence>
<dbReference type="InterPro" id="IPR049326">
    <property type="entry name" value="Rhodopsin_dom_fungi"/>
</dbReference>
<evidence type="ECO:0000256" key="2">
    <source>
        <dbReference type="ARBA" id="ARBA00022692"/>
    </source>
</evidence>
<proteinExistence type="inferred from homology"/>
<keyword evidence="9" id="KW-1185">Reference proteome</keyword>
<feature type="transmembrane region" description="Helical" evidence="6">
    <location>
        <begin position="180"/>
        <end position="198"/>
    </location>
</feature>
<dbReference type="PANTHER" id="PTHR33048">
    <property type="entry name" value="PTH11-LIKE INTEGRAL MEMBRANE PROTEIN (AFU_ORTHOLOGUE AFUA_5G11245)"/>
    <property type="match status" value="1"/>
</dbReference>
<dbReference type="AlphaFoldDB" id="N1PXU2"/>
<dbReference type="OMA" id="VRILMVR"/>
<comment type="subcellular location">
    <subcellularLocation>
        <location evidence="1">Membrane</location>
        <topology evidence="1">Multi-pass membrane protein</topology>
    </subcellularLocation>
</comment>
<feature type="transmembrane region" description="Helical" evidence="6">
    <location>
        <begin position="210"/>
        <end position="231"/>
    </location>
</feature>
<dbReference type="Proteomes" id="UP000016933">
    <property type="component" value="Unassembled WGS sequence"/>
</dbReference>
<evidence type="ECO:0000313" key="8">
    <source>
        <dbReference type="EMBL" id="EME47215.1"/>
    </source>
</evidence>
<name>N1PXU2_DOTSN</name>
<feature type="transmembrane region" description="Helical" evidence="6">
    <location>
        <begin position="15"/>
        <end position="37"/>
    </location>
</feature>
<feature type="non-terminal residue" evidence="8">
    <location>
        <position position="234"/>
    </location>
</feature>